<evidence type="ECO:0008006" key="15">
    <source>
        <dbReference type="Google" id="ProtNLM"/>
    </source>
</evidence>
<sequence>MGRVAGRKLCFLALKVSKPRTTSRPHDLDLFFTSVSAITVSSMSTVDMEVFSNTQLIILTILMFIGGQVFTSFLNLYLSHVTKFVLPHNKIRHLIGSFKTDHTIEDRRLDQENVTDRHEIPSQINEKASKCLYSLVIGYHLVTNIAGSMLLLVYVSFVKTARDVLRSKKISPLTFSIFTTVSTFATCGFVPTNENMIIFRKNSGLLWLLIPLVILGNTLFPCFLRLLIWGLSKTTKREEFDYILKNRKKMRYSHLLSVRLCVFLGLTVLGFVLIQLFLFCTFAWSSESLAGMNWYEKLVGSLFQVVNSRHTGETIVDLSTLSPAILILFILMMYLPPYTLFMPFTVKKKNKQEEENDSGYEKGGKKRGLLVSQLAFLVICIFLISITERQKLRRDPLNFNVLNITLEVVSAYGNVGFTTGYSCERRLNVSDGGCEDAGFWGQATPRKSLDPLGLAKDPEQGALLKVKEIKNGSLAMFAMLGFFIQAYVTGEGPVENLSKHLSDPFGNNLLTVIPGTAERAPTL</sequence>
<evidence type="ECO:0000256" key="5">
    <source>
        <dbReference type="ARBA" id="ARBA00022528"/>
    </source>
</evidence>
<dbReference type="Gene3D" id="1.10.3460.10">
    <property type="entry name" value="Chlorophyll a/b binding protein domain"/>
    <property type="match status" value="1"/>
</dbReference>
<gene>
    <name evidence="13" type="ORF">Bca52824_002755</name>
</gene>
<keyword evidence="4" id="KW-0813">Transport</keyword>
<keyword evidence="5" id="KW-0150">Chloroplast</keyword>
<feature type="transmembrane region" description="Helical" evidence="12">
    <location>
        <begin position="170"/>
        <end position="192"/>
    </location>
</feature>
<evidence type="ECO:0000256" key="8">
    <source>
        <dbReference type="ARBA" id="ARBA00022989"/>
    </source>
</evidence>
<dbReference type="InterPro" id="IPR022796">
    <property type="entry name" value="Chloroa_b-bind"/>
</dbReference>
<dbReference type="GO" id="GO:0015081">
    <property type="term" value="F:sodium ion transmembrane transporter activity"/>
    <property type="evidence" value="ECO:0007669"/>
    <property type="project" value="TreeGrafter"/>
</dbReference>
<feature type="transmembrane region" description="Helical" evidence="12">
    <location>
        <begin position="324"/>
        <end position="346"/>
    </location>
</feature>
<evidence type="ECO:0000256" key="12">
    <source>
        <dbReference type="SAM" id="Phobius"/>
    </source>
</evidence>
<dbReference type="InterPro" id="IPR003445">
    <property type="entry name" value="Cat_transpt"/>
</dbReference>
<reference evidence="13 14" key="1">
    <citation type="submission" date="2020-02" db="EMBL/GenBank/DDBJ databases">
        <authorList>
            <person name="Ma Q."/>
            <person name="Huang Y."/>
            <person name="Song X."/>
            <person name="Pei D."/>
        </authorList>
    </citation>
    <scope>NUCLEOTIDE SEQUENCE [LARGE SCALE GENOMIC DNA]</scope>
    <source>
        <strain evidence="13">Sxm20200214</strain>
        <tissue evidence="13">Leaf</tissue>
    </source>
</reference>
<dbReference type="Pfam" id="PF02386">
    <property type="entry name" value="TrkH"/>
    <property type="match status" value="1"/>
</dbReference>
<evidence type="ECO:0000256" key="2">
    <source>
        <dbReference type="ARBA" id="ARBA00004229"/>
    </source>
</evidence>
<organism evidence="13 14">
    <name type="scientific">Brassica carinata</name>
    <name type="common">Ethiopian mustard</name>
    <name type="synonym">Abyssinian cabbage</name>
    <dbReference type="NCBI Taxonomy" id="52824"/>
    <lineage>
        <taxon>Eukaryota</taxon>
        <taxon>Viridiplantae</taxon>
        <taxon>Streptophyta</taxon>
        <taxon>Embryophyta</taxon>
        <taxon>Tracheophyta</taxon>
        <taxon>Spermatophyta</taxon>
        <taxon>Magnoliopsida</taxon>
        <taxon>eudicotyledons</taxon>
        <taxon>Gunneridae</taxon>
        <taxon>Pentapetalae</taxon>
        <taxon>rosids</taxon>
        <taxon>malvids</taxon>
        <taxon>Brassicales</taxon>
        <taxon>Brassicaceae</taxon>
        <taxon>Brassiceae</taxon>
        <taxon>Brassica</taxon>
    </lineage>
</organism>
<evidence type="ECO:0000256" key="11">
    <source>
        <dbReference type="ARBA" id="ARBA00023136"/>
    </source>
</evidence>
<evidence type="ECO:0000313" key="13">
    <source>
        <dbReference type="EMBL" id="KAG2331575.1"/>
    </source>
</evidence>
<evidence type="ECO:0000256" key="9">
    <source>
        <dbReference type="ARBA" id="ARBA00023065"/>
    </source>
</evidence>
<keyword evidence="8 12" id="KW-1133">Transmembrane helix</keyword>
<evidence type="ECO:0000256" key="3">
    <source>
        <dbReference type="ARBA" id="ARBA00010864"/>
    </source>
</evidence>
<evidence type="ECO:0000256" key="6">
    <source>
        <dbReference type="ARBA" id="ARBA00022640"/>
    </source>
</evidence>
<keyword evidence="6" id="KW-0934">Plastid</keyword>
<dbReference type="EMBL" id="JAAMPC010000001">
    <property type="protein sequence ID" value="KAG2331575.1"/>
    <property type="molecule type" value="Genomic_DNA"/>
</dbReference>
<feature type="transmembrane region" description="Helical" evidence="12">
    <location>
        <begin position="56"/>
        <end position="78"/>
    </location>
</feature>
<dbReference type="Pfam" id="PF00504">
    <property type="entry name" value="Chloroa_b-bind"/>
    <property type="match status" value="1"/>
</dbReference>
<keyword evidence="9" id="KW-0406">Ion transport</keyword>
<keyword evidence="14" id="KW-1185">Reference proteome</keyword>
<dbReference type="SUPFAM" id="SSF103511">
    <property type="entry name" value="Chlorophyll a-b binding protein"/>
    <property type="match status" value="1"/>
</dbReference>
<dbReference type="PANTHER" id="PTHR31064">
    <property type="entry name" value="POTASSIUM TRANSPORT PROTEIN DDB_G0292412-RELATED"/>
    <property type="match status" value="1"/>
</dbReference>
<evidence type="ECO:0000256" key="1">
    <source>
        <dbReference type="ARBA" id="ARBA00004141"/>
    </source>
</evidence>
<proteinExistence type="inferred from homology"/>
<keyword evidence="10" id="KW-0793">Thylakoid</keyword>
<feature type="transmembrane region" description="Helical" evidence="12">
    <location>
        <begin position="256"/>
        <end position="284"/>
    </location>
</feature>
<dbReference type="GO" id="GO:0009507">
    <property type="term" value="C:chloroplast"/>
    <property type="evidence" value="ECO:0007669"/>
    <property type="project" value="UniProtKB-SubCell"/>
</dbReference>
<feature type="transmembrane region" description="Helical" evidence="12">
    <location>
        <begin position="137"/>
        <end position="158"/>
    </location>
</feature>
<keyword evidence="7 12" id="KW-0812">Transmembrane</keyword>
<evidence type="ECO:0000256" key="4">
    <source>
        <dbReference type="ARBA" id="ARBA00022448"/>
    </source>
</evidence>
<dbReference type="AlphaFoldDB" id="A0A8X7WMN2"/>
<comment type="caution">
    <text evidence="13">The sequence shown here is derived from an EMBL/GenBank/DDBJ whole genome shotgun (WGS) entry which is preliminary data.</text>
</comment>
<comment type="subcellular location">
    <subcellularLocation>
        <location evidence="1">Membrane</location>
        <topology evidence="1">Multi-pass membrane protein</topology>
    </subcellularLocation>
    <subcellularLocation>
        <location evidence="2">Plastid</location>
        <location evidence="2">Chloroplast</location>
    </subcellularLocation>
</comment>
<evidence type="ECO:0000256" key="10">
    <source>
        <dbReference type="ARBA" id="ARBA00023078"/>
    </source>
</evidence>
<comment type="similarity">
    <text evidence="3">Belongs to the TrkH potassium transport family. HKT (TC 2.A.38.3) subfamily.</text>
</comment>
<evidence type="ECO:0000256" key="7">
    <source>
        <dbReference type="ARBA" id="ARBA00022692"/>
    </source>
</evidence>
<dbReference type="GO" id="GO:0005886">
    <property type="term" value="C:plasma membrane"/>
    <property type="evidence" value="ECO:0007669"/>
    <property type="project" value="TreeGrafter"/>
</dbReference>
<keyword evidence="11 12" id="KW-0472">Membrane</keyword>
<evidence type="ECO:0000313" key="14">
    <source>
        <dbReference type="Proteomes" id="UP000886595"/>
    </source>
</evidence>
<protein>
    <recommendedName>
        <fullName evidence="15">High-affinity K+ transporter 1</fullName>
    </recommendedName>
</protein>
<accession>A0A8X7WMN2</accession>
<dbReference type="Proteomes" id="UP000886595">
    <property type="component" value="Unassembled WGS sequence"/>
</dbReference>
<name>A0A8X7WMN2_BRACI</name>
<dbReference type="OrthoDB" id="9999863at2759"/>
<feature type="transmembrane region" description="Helical" evidence="12">
    <location>
        <begin position="367"/>
        <end position="386"/>
    </location>
</feature>
<feature type="transmembrane region" description="Helical" evidence="12">
    <location>
        <begin position="204"/>
        <end position="228"/>
    </location>
</feature>
<dbReference type="InterPro" id="IPR051143">
    <property type="entry name" value="TrkH_K-transport"/>
</dbReference>
<dbReference type="PANTHER" id="PTHR31064:SF30">
    <property type="entry name" value="HIGH-AFFINITY POTASSIUM TRANSPORT PROTEIN-RELATED"/>
    <property type="match status" value="1"/>
</dbReference>